<reference evidence="2" key="1">
    <citation type="submission" date="2022-11" db="UniProtKB">
        <authorList>
            <consortium name="WormBaseParasite"/>
        </authorList>
    </citation>
    <scope>IDENTIFICATION</scope>
</reference>
<keyword evidence="1" id="KW-1185">Reference proteome</keyword>
<evidence type="ECO:0000313" key="2">
    <source>
        <dbReference type="WBParaSite" id="jg24880"/>
    </source>
</evidence>
<name>A0A915E0G3_9BILA</name>
<evidence type="ECO:0000313" key="1">
    <source>
        <dbReference type="Proteomes" id="UP000887574"/>
    </source>
</evidence>
<sequence>MEESAPRLLSSSNNSQFLVENPAECFTIDVLNEKYSTTKANGLCCIKQMENSRAEKTQGMPMETCRLRSVNLSKNPKVDSKLFERKCSVNTVLEQFRRNGGNKEFLMLPRMPNSQLTHRFVKMEAHKDMIQAQVDKNAISANHLNYSHQYY</sequence>
<accession>A0A915E0G3</accession>
<dbReference type="Proteomes" id="UP000887574">
    <property type="component" value="Unplaced"/>
</dbReference>
<protein>
    <submittedName>
        <fullName evidence="2">Uncharacterized protein</fullName>
    </submittedName>
</protein>
<organism evidence="1 2">
    <name type="scientific">Ditylenchus dipsaci</name>
    <dbReference type="NCBI Taxonomy" id="166011"/>
    <lineage>
        <taxon>Eukaryota</taxon>
        <taxon>Metazoa</taxon>
        <taxon>Ecdysozoa</taxon>
        <taxon>Nematoda</taxon>
        <taxon>Chromadorea</taxon>
        <taxon>Rhabditida</taxon>
        <taxon>Tylenchina</taxon>
        <taxon>Tylenchomorpha</taxon>
        <taxon>Sphaerularioidea</taxon>
        <taxon>Anguinidae</taxon>
        <taxon>Anguininae</taxon>
        <taxon>Ditylenchus</taxon>
    </lineage>
</organism>
<dbReference type="WBParaSite" id="jg24880">
    <property type="protein sequence ID" value="jg24880"/>
    <property type="gene ID" value="jg24880"/>
</dbReference>
<proteinExistence type="predicted"/>
<dbReference type="AlphaFoldDB" id="A0A915E0G3"/>